<dbReference type="Proteomes" id="UP000326671">
    <property type="component" value="Unassembled WGS sequence"/>
</dbReference>
<reference evidence="1 2" key="1">
    <citation type="submission" date="2019-09" db="EMBL/GenBank/DDBJ databases">
        <title>Whole genome sequences of isolates from the Mars Exploration Rovers.</title>
        <authorList>
            <person name="Seuylemezian A."/>
            <person name="Vaishampayan P."/>
        </authorList>
    </citation>
    <scope>NUCLEOTIDE SEQUENCE [LARGE SCALE GENOMIC DNA]</scope>
    <source>
        <strain evidence="1 2">MER_TA_151</strain>
    </source>
</reference>
<accession>A0A5J5H2U4</accession>
<gene>
    <name evidence="1" type="ORF">F4V44_23125</name>
</gene>
<dbReference type="RefSeq" id="WP_150442373.1">
    <property type="nucleotide sequence ID" value="NZ_VYKL01000044.1"/>
</dbReference>
<evidence type="ECO:0000313" key="1">
    <source>
        <dbReference type="EMBL" id="KAA9014896.1"/>
    </source>
</evidence>
<proteinExistence type="predicted"/>
<sequence length="452" mass="50000">MKTFDKNEQLGALKALLSTHVFSDEVNSEIDRFPSQTIIGLGQGGGRIAAELARFGFPTYLLNSSKSDMEEHRKLIPEDKRIVTKSAEFPELEGTDKNAQLGYQIAVENKEIYKQVALSNDVQNAEFVWVTVSLGGGTGNGALKVALTYLSQVRKARALFGGKIPLGVICSLPSTEEKGSSFRQNALAGIALIQQFMNEGKIGNTLVIDNEKMNDYYANSPLKTYNGTEIDAKSYSNMVVASILAEISTIPLLEGRSVFDKTELLTTLSTPGWLSISKVKEISVDDNLEDKIYNLYKENEVLADYEFEHALTGAIAILYPNAKNISPRIADDVYKYSSELLKTKVNLSISKNSKLDELTLYGLSVLSTPSSRISQLQEEKAQWERIEKEQEEAKKQASVSLGLDEFDDFFSAKIGSTRKKASLTDLDDDFDTTDDNNDNIKVKAADLDDIDF</sequence>
<keyword evidence="2" id="KW-1185">Reference proteome</keyword>
<name>A0A5J5H2U4_9BACI</name>
<dbReference type="SUPFAM" id="SSF52490">
    <property type="entry name" value="Tubulin nucleotide-binding domain-like"/>
    <property type="match status" value="1"/>
</dbReference>
<keyword evidence="1" id="KW-0132">Cell division</keyword>
<dbReference type="EMBL" id="VYKL01000044">
    <property type="protein sequence ID" value="KAA9014896.1"/>
    <property type="molecule type" value="Genomic_DNA"/>
</dbReference>
<keyword evidence="1" id="KW-0131">Cell cycle</keyword>
<dbReference type="GO" id="GO:0051301">
    <property type="term" value="P:cell division"/>
    <property type="evidence" value="ECO:0007669"/>
    <property type="project" value="UniProtKB-KW"/>
</dbReference>
<dbReference type="AlphaFoldDB" id="A0A5J5H2U4"/>
<protein>
    <submittedName>
        <fullName evidence="1">Cell division protein FtsZ</fullName>
    </submittedName>
</protein>
<evidence type="ECO:0000313" key="2">
    <source>
        <dbReference type="Proteomes" id="UP000326671"/>
    </source>
</evidence>
<dbReference type="OrthoDB" id="2529884at2"/>
<comment type="caution">
    <text evidence="1">The sequence shown here is derived from an EMBL/GenBank/DDBJ whole genome shotgun (WGS) entry which is preliminary data.</text>
</comment>
<organism evidence="1 2">
    <name type="scientific">Niallia endozanthoxylica</name>
    <dbReference type="NCBI Taxonomy" id="2036016"/>
    <lineage>
        <taxon>Bacteria</taxon>
        <taxon>Bacillati</taxon>
        <taxon>Bacillota</taxon>
        <taxon>Bacilli</taxon>
        <taxon>Bacillales</taxon>
        <taxon>Bacillaceae</taxon>
        <taxon>Niallia</taxon>
    </lineage>
</organism>
<dbReference type="Gene3D" id="3.40.50.1440">
    <property type="entry name" value="Tubulin/FtsZ, GTPase domain"/>
    <property type="match status" value="1"/>
</dbReference>
<dbReference type="InterPro" id="IPR036525">
    <property type="entry name" value="Tubulin/FtsZ_GTPase_sf"/>
</dbReference>